<dbReference type="SFLD" id="SFLDG01017">
    <property type="entry name" value="Polyprenyl_Transferase_Like"/>
    <property type="match status" value="1"/>
</dbReference>
<dbReference type="InterPro" id="IPR008949">
    <property type="entry name" value="Isoprenoid_synthase_dom_sf"/>
</dbReference>
<dbReference type="PANTHER" id="PTHR12001">
    <property type="entry name" value="GERANYLGERANYL PYROPHOSPHATE SYNTHASE"/>
    <property type="match status" value="1"/>
</dbReference>
<gene>
    <name evidence="7" type="ORF">ACFY05_34470</name>
</gene>
<dbReference type="InterPro" id="IPR033749">
    <property type="entry name" value="Polyprenyl_synt_CS"/>
</dbReference>
<organism evidence="7 8">
    <name type="scientific">Microtetraspora fusca</name>
    <dbReference type="NCBI Taxonomy" id="1997"/>
    <lineage>
        <taxon>Bacteria</taxon>
        <taxon>Bacillati</taxon>
        <taxon>Actinomycetota</taxon>
        <taxon>Actinomycetes</taxon>
        <taxon>Streptosporangiales</taxon>
        <taxon>Streptosporangiaceae</taxon>
        <taxon>Microtetraspora</taxon>
    </lineage>
</organism>
<comment type="similarity">
    <text evidence="2 6">Belongs to the FPP/GGPP synthase family.</text>
</comment>
<comment type="caution">
    <text evidence="7">The sequence shown here is derived from an EMBL/GenBank/DDBJ whole genome shotgun (WGS) entry which is preliminary data.</text>
</comment>
<dbReference type="PANTHER" id="PTHR12001:SF85">
    <property type="entry name" value="SHORT CHAIN ISOPRENYL DIPHOSPHATE SYNTHASE"/>
    <property type="match status" value="1"/>
</dbReference>
<sequence length="375" mass="40255">MTVESDQVSIGQAAGSALAEAVGGAEETAGETARRMRTLVDERLARFLDDHAAPVADPEVTTAYRLLRGFILGGGKRVRPLLCYWGWRGAGGADCEQIVSAGAALELCHAGLLIHDDIMDSSDLRRGRPTMHRSLAGLHPGLAARSFGQAAAILLGTLTLAWSDELLSGSGVEPSRLKRARTLFDRLRTEVIAGQYLDILAQVRDLPTVEQALTVVRYKTAKYTVERPLQIGGALAGADPSLLDVYSRFGIPLGEAFQLRDDVLGMFGDPARTGKPVLDDLREGKHTILIAHALQHGSPAEVAHLRTWHGNPELTEEQAAGVRQIVIDTGALAHVELMIDDRAREAFQVLRSAPIGPEASAGLAMLADGLIHRTR</sequence>
<dbReference type="EMBL" id="JBIAXI010000027">
    <property type="protein sequence ID" value="MFF4777943.1"/>
    <property type="molecule type" value="Genomic_DNA"/>
</dbReference>
<evidence type="ECO:0000256" key="6">
    <source>
        <dbReference type="RuleBase" id="RU004466"/>
    </source>
</evidence>
<keyword evidence="3 6" id="KW-0808">Transferase</keyword>
<evidence type="ECO:0000256" key="2">
    <source>
        <dbReference type="ARBA" id="ARBA00006706"/>
    </source>
</evidence>
<dbReference type="Proteomes" id="UP001602119">
    <property type="component" value="Unassembled WGS sequence"/>
</dbReference>
<dbReference type="SUPFAM" id="SSF48576">
    <property type="entry name" value="Terpenoid synthases"/>
    <property type="match status" value="1"/>
</dbReference>
<dbReference type="GO" id="GO:0016740">
    <property type="term" value="F:transferase activity"/>
    <property type="evidence" value="ECO:0007669"/>
    <property type="project" value="UniProtKB-KW"/>
</dbReference>
<keyword evidence="4" id="KW-0479">Metal-binding</keyword>
<dbReference type="Pfam" id="PF00348">
    <property type="entry name" value="polyprenyl_synt"/>
    <property type="match status" value="1"/>
</dbReference>
<comment type="cofactor">
    <cofactor evidence="1">
        <name>Mg(2+)</name>
        <dbReference type="ChEBI" id="CHEBI:18420"/>
    </cofactor>
</comment>
<dbReference type="EC" id="2.5.1.-" evidence="7"/>
<proteinExistence type="inferred from homology"/>
<evidence type="ECO:0000313" key="7">
    <source>
        <dbReference type="EMBL" id="MFF4777943.1"/>
    </source>
</evidence>
<name>A0ABW6VG15_MICFU</name>
<dbReference type="PROSITE" id="PS00444">
    <property type="entry name" value="POLYPRENYL_SYNTHASE_2"/>
    <property type="match status" value="1"/>
</dbReference>
<dbReference type="PROSITE" id="PS00723">
    <property type="entry name" value="POLYPRENYL_SYNTHASE_1"/>
    <property type="match status" value="1"/>
</dbReference>
<dbReference type="InterPro" id="IPR000092">
    <property type="entry name" value="Polyprenyl_synt"/>
</dbReference>
<dbReference type="SFLD" id="SFLDS00005">
    <property type="entry name" value="Isoprenoid_Synthase_Type_I"/>
    <property type="match status" value="1"/>
</dbReference>
<protein>
    <submittedName>
        <fullName evidence="7">Polyprenyl synthetase family protein</fullName>
        <ecNumber evidence="7">2.5.1.-</ecNumber>
    </submittedName>
</protein>
<evidence type="ECO:0000256" key="1">
    <source>
        <dbReference type="ARBA" id="ARBA00001946"/>
    </source>
</evidence>
<reference evidence="7 8" key="1">
    <citation type="submission" date="2024-10" db="EMBL/GenBank/DDBJ databases">
        <title>The Natural Products Discovery Center: Release of the First 8490 Sequenced Strains for Exploring Actinobacteria Biosynthetic Diversity.</title>
        <authorList>
            <person name="Kalkreuter E."/>
            <person name="Kautsar S.A."/>
            <person name="Yang D."/>
            <person name="Bader C.D."/>
            <person name="Teijaro C.N."/>
            <person name="Fluegel L."/>
            <person name="Davis C.M."/>
            <person name="Simpson J.R."/>
            <person name="Lauterbach L."/>
            <person name="Steele A.D."/>
            <person name="Gui C."/>
            <person name="Meng S."/>
            <person name="Li G."/>
            <person name="Viehrig K."/>
            <person name="Ye F."/>
            <person name="Su P."/>
            <person name="Kiefer A.F."/>
            <person name="Nichols A."/>
            <person name="Cepeda A.J."/>
            <person name="Yan W."/>
            <person name="Fan B."/>
            <person name="Jiang Y."/>
            <person name="Adhikari A."/>
            <person name="Zheng C.-J."/>
            <person name="Schuster L."/>
            <person name="Cowan T.M."/>
            <person name="Smanski M.J."/>
            <person name="Chevrette M.G."/>
            <person name="De Carvalho L.P.S."/>
            <person name="Shen B."/>
        </authorList>
    </citation>
    <scope>NUCLEOTIDE SEQUENCE [LARGE SCALE GENOMIC DNA]</scope>
    <source>
        <strain evidence="7 8">NPDC001281</strain>
    </source>
</reference>
<evidence type="ECO:0000313" key="8">
    <source>
        <dbReference type="Proteomes" id="UP001602119"/>
    </source>
</evidence>
<accession>A0ABW6VG15</accession>
<dbReference type="RefSeq" id="WP_387346452.1">
    <property type="nucleotide sequence ID" value="NZ_JBIAXI010000027.1"/>
</dbReference>
<dbReference type="Gene3D" id="1.10.600.10">
    <property type="entry name" value="Farnesyl Diphosphate Synthase"/>
    <property type="match status" value="1"/>
</dbReference>
<evidence type="ECO:0000256" key="4">
    <source>
        <dbReference type="ARBA" id="ARBA00022723"/>
    </source>
</evidence>
<evidence type="ECO:0000256" key="5">
    <source>
        <dbReference type="ARBA" id="ARBA00022842"/>
    </source>
</evidence>
<keyword evidence="8" id="KW-1185">Reference proteome</keyword>
<dbReference type="CDD" id="cd00685">
    <property type="entry name" value="Trans_IPPS_HT"/>
    <property type="match status" value="1"/>
</dbReference>
<keyword evidence="5" id="KW-0460">Magnesium</keyword>
<evidence type="ECO:0000256" key="3">
    <source>
        <dbReference type="ARBA" id="ARBA00022679"/>
    </source>
</evidence>